<dbReference type="AlphaFoldDB" id="S9TVX5"/>
<dbReference type="PANTHER" id="PTHR33297">
    <property type="entry name" value="AMASTIN-LIKE SURFACE PROTEIN-LIKE PROTEIN-RELATED"/>
    <property type="match status" value="1"/>
</dbReference>
<feature type="compositionally biased region" description="Acidic residues" evidence="1">
    <location>
        <begin position="50"/>
        <end position="65"/>
    </location>
</feature>
<feature type="transmembrane region" description="Helical" evidence="2">
    <location>
        <begin position="78"/>
        <end position="101"/>
    </location>
</feature>
<evidence type="ECO:0000313" key="3">
    <source>
        <dbReference type="EMBL" id="EPY20738.1"/>
    </source>
</evidence>
<dbReference type="OrthoDB" id="263017at2759"/>
<name>S9TVX5_9TRYP</name>
<keyword evidence="2" id="KW-0812">Transmembrane</keyword>
<dbReference type="InterPro" id="IPR009944">
    <property type="entry name" value="Amastin"/>
</dbReference>
<accession>S9TVX5</accession>
<feature type="region of interest" description="Disordered" evidence="1">
    <location>
        <begin position="1"/>
        <end position="69"/>
    </location>
</feature>
<dbReference type="PANTHER" id="PTHR33297:SF4">
    <property type="entry name" value="AMASTIN"/>
    <property type="match status" value="1"/>
</dbReference>
<gene>
    <name evidence="3" type="ORF">STCU_08861</name>
</gene>
<feature type="transmembrane region" description="Helical" evidence="2">
    <location>
        <begin position="355"/>
        <end position="374"/>
    </location>
</feature>
<evidence type="ECO:0000256" key="1">
    <source>
        <dbReference type="SAM" id="MobiDB-lite"/>
    </source>
</evidence>
<comment type="caution">
    <text evidence="3">The sequence shown here is derived from an EMBL/GenBank/DDBJ whole genome shotgun (WGS) entry which is preliminary data.</text>
</comment>
<dbReference type="EMBL" id="ATMH01008861">
    <property type="protein sequence ID" value="EPY20738.1"/>
    <property type="molecule type" value="Genomic_DNA"/>
</dbReference>
<feature type="transmembrane region" description="Helical" evidence="2">
    <location>
        <begin position="172"/>
        <end position="195"/>
    </location>
</feature>
<keyword evidence="2" id="KW-1133">Transmembrane helix</keyword>
<proteinExistence type="predicted"/>
<feature type="transmembrane region" description="Helical" evidence="2">
    <location>
        <begin position="215"/>
        <end position="240"/>
    </location>
</feature>
<keyword evidence="4" id="KW-1185">Reference proteome</keyword>
<organism evidence="3 4">
    <name type="scientific">Strigomonas culicis</name>
    <dbReference type="NCBI Taxonomy" id="28005"/>
    <lineage>
        <taxon>Eukaryota</taxon>
        <taxon>Discoba</taxon>
        <taxon>Euglenozoa</taxon>
        <taxon>Kinetoplastea</taxon>
        <taxon>Metakinetoplastina</taxon>
        <taxon>Trypanosomatida</taxon>
        <taxon>Trypanosomatidae</taxon>
        <taxon>Strigomonadinae</taxon>
        <taxon>Strigomonas</taxon>
    </lineage>
</organism>
<feature type="transmembrane region" description="Helical" evidence="2">
    <location>
        <begin position="321"/>
        <end position="343"/>
    </location>
</feature>
<dbReference type="Pfam" id="PF07344">
    <property type="entry name" value="Amastin"/>
    <property type="match status" value="2"/>
</dbReference>
<feature type="compositionally biased region" description="Low complexity" evidence="1">
    <location>
        <begin position="1"/>
        <end position="11"/>
    </location>
</feature>
<evidence type="ECO:0008006" key="5">
    <source>
        <dbReference type="Google" id="ProtNLM"/>
    </source>
</evidence>
<keyword evidence="2" id="KW-0472">Membrane</keyword>
<feature type="transmembrane region" description="Helical" evidence="2">
    <location>
        <begin position="143"/>
        <end position="165"/>
    </location>
</feature>
<protein>
    <recommendedName>
        <fullName evidence="5">Amastin-like protein</fullName>
    </recommendedName>
</protein>
<evidence type="ECO:0000256" key="2">
    <source>
        <dbReference type="SAM" id="Phobius"/>
    </source>
</evidence>
<sequence>MSTPEAKAATDAPPPPKDYSDPVTQMDLEEERRRVRAMEATLPRPAWYSSDDEDSGAEDAIEEDGTEMRAPQERRSLVHVYTICVCIGFALNLAASCPVPWMRAAQGGRTYGVWRATGGGAADLEVTAIHDCSNEKQYWQAAGAFSVLATFFAAGAVISGIFLSVGRGHIGVSLALGFYGMAQSLVSWALAAALFHHYRCGKGTYSSFARLDAGFALTLVACALHLVGTAVLFVHFATYYTKSVHFGKPHAYRFLFVALLVVVMLFWCVGSAYTQWHRTFPLVKVRVTMWHVEVYDRASRLSTFLGRREYGSTIFIARMKVVAGFNIMSLIFAGLALFTAMAACFNHKQRRNSNILAVIAWLTSFISWIVLLVVRHRPIGTVAVAAGESFWYDLGYNGIPTGVANGQISYKGYAMGDGFALIVTGWALLLVATVINCVIP</sequence>
<feature type="transmembrane region" description="Helical" evidence="2">
    <location>
        <begin position="252"/>
        <end position="273"/>
    </location>
</feature>
<reference evidence="3 4" key="1">
    <citation type="journal article" date="2013" name="PLoS ONE">
        <title>Predicting the Proteins of Angomonas deanei, Strigomonas culicis and Their Respective Endosymbionts Reveals New Aspects of the Trypanosomatidae Family.</title>
        <authorList>
            <person name="Motta M.C."/>
            <person name="Martins A.C."/>
            <person name="de Souza S.S."/>
            <person name="Catta-Preta C.M."/>
            <person name="Silva R."/>
            <person name="Klein C.C."/>
            <person name="de Almeida L.G."/>
            <person name="de Lima Cunha O."/>
            <person name="Ciapina L.P."/>
            <person name="Brocchi M."/>
            <person name="Colabardini A.C."/>
            <person name="de Araujo Lima B."/>
            <person name="Machado C.R."/>
            <person name="de Almeida Soares C.M."/>
            <person name="Probst C.M."/>
            <person name="de Menezes C.B."/>
            <person name="Thompson C.E."/>
            <person name="Bartholomeu D.C."/>
            <person name="Gradia D.F."/>
            <person name="Pavoni D.P."/>
            <person name="Grisard E.C."/>
            <person name="Fantinatti-Garboggini F."/>
            <person name="Marchini F.K."/>
            <person name="Rodrigues-Luiz G.F."/>
            <person name="Wagner G."/>
            <person name="Goldman G.H."/>
            <person name="Fietto J.L."/>
            <person name="Elias M.C."/>
            <person name="Goldman M.H."/>
            <person name="Sagot M.F."/>
            <person name="Pereira M."/>
            <person name="Stoco P.H."/>
            <person name="de Mendonca-Neto R.P."/>
            <person name="Teixeira S.M."/>
            <person name="Maciel T.E."/>
            <person name="de Oliveira Mendes T.A."/>
            <person name="Urmenyi T.P."/>
            <person name="de Souza W."/>
            <person name="Schenkman S."/>
            <person name="de Vasconcelos A.T."/>
        </authorList>
    </citation>
    <scope>NUCLEOTIDE SEQUENCE [LARGE SCALE GENOMIC DNA]</scope>
</reference>
<feature type="transmembrane region" description="Helical" evidence="2">
    <location>
        <begin position="419"/>
        <end position="439"/>
    </location>
</feature>
<dbReference type="Proteomes" id="UP000015354">
    <property type="component" value="Unassembled WGS sequence"/>
</dbReference>
<evidence type="ECO:0000313" key="4">
    <source>
        <dbReference type="Proteomes" id="UP000015354"/>
    </source>
</evidence>